<name>B6K4I3_SCHJY</name>
<dbReference type="Pfam" id="PF08457">
    <property type="entry name" value="Sfi1"/>
    <property type="match status" value="1"/>
</dbReference>
<dbReference type="InterPro" id="IPR013665">
    <property type="entry name" value="Sfi1_dom"/>
</dbReference>
<accession>B6K4I3</accession>
<sequence length="837" mass="101482">MNLYRTQSTSNGNDSVSYELRRDLEILRQILLRCCKSKDGNSFLAVWQSYNEVLREYGLRSKEDKVYIHLLLRLFKMKADSWEEKWKVLMEKLHLEHIAPNIRVPLLNPPIDPFVVDSSNKPDFGHLKGRQSLPATPIVSRHSSSDATKIELQAERINALREKEFLRQVFRYMQERARYSQQMSGILMTRAAQFYAGVLMYRYLSAWMNKLNNFRIVLHQAHHAGDMVLVDKSFSRWRKQLHQQILLREKEAQQFIVFKTLANWHSLTTQWKEKVQSLLFKRSFSKWKKKLRNVREKEAQAHELSVQQTYANTFDHWFFHTCMRRVLRVYRTKLCVRVFQQWSLRYSDILNLSKEAKTHYNSTVLKRCWRRWKKKCAQITPEVENALTFNKTLVLRNTFQVWRRQTRLAVAGYSVIERVDTKSLKSVFSFWRLRAKRADQILILADNILLCTFINRWRLRLQEHICCENHEYRLLQKLFGHWLLASKRRRCTRLYETQLLETVWVEWRQRTKRSLQLLSTAQTIDERNRWLCGKKSLLHWRMVVLEHGEQQVIAEERDREKTLRLFWQQWNSRLQNRAGLLCRADDFYDARLQRFVFECWRRRYEIRHQKSLDEQASIYNDHRLKNKAQQCFFLWYDRLQKVHKLDRVQDVLEQRLTTDAFLHWFHRTERIRALSLLAESAYAERLLRSALSMWHYQYQRLVLLQNVSETKHQELTLRTKKRMFDAWQLRFFRTSSLFAQGSRFHERKKSRLVGRCMRRWQSRYRKRLDKRAQETSNGEEDTVSSSYLHAFDTTLPLQNESHLRSSSRFRDRLEQELRTPTTRFSKFLRNPLPPNTR</sequence>
<feature type="domain" description="Sfi1 spindle body" evidence="1">
    <location>
        <begin position="217"/>
        <end position="763"/>
    </location>
</feature>
<dbReference type="GeneID" id="7048803"/>
<dbReference type="EMBL" id="KE651167">
    <property type="protein sequence ID" value="EEB08390.1"/>
    <property type="molecule type" value="Genomic_DNA"/>
</dbReference>
<dbReference type="AlphaFoldDB" id="B6K4I3"/>
<evidence type="ECO:0000313" key="2">
    <source>
        <dbReference type="EMBL" id="EEB08390.1"/>
    </source>
</evidence>
<protein>
    <submittedName>
        <fullName evidence="2">Spindle pole body protein Sfi1</fullName>
    </submittedName>
</protein>
<keyword evidence="4" id="KW-1185">Reference proteome</keyword>
<dbReference type="RefSeq" id="XP_002174683.1">
    <property type="nucleotide sequence ID" value="XM_002174647.2"/>
</dbReference>
<reference evidence="2 4" key="1">
    <citation type="journal article" date="2011" name="Science">
        <title>Comparative functional genomics of the fission yeasts.</title>
        <authorList>
            <person name="Rhind N."/>
            <person name="Chen Z."/>
            <person name="Yassour M."/>
            <person name="Thompson D.A."/>
            <person name="Haas B.J."/>
            <person name="Habib N."/>
            <person name="Wapinski I."/>
            <person name="Roy S."/>
            <person name="Lin M.F."/>
            <person name="Heiman D.I."/>
            <person name="Young S.K."/>
            <person name="Furuya K."/>
            <person name="Guo Y."/>
            <person name="Pidoux A."/>
            <person name="Chen H.M."/>
            <person name="Robbertse B."/>
            <person name="Goldberg J.M."/>
            <person name="Aoki K."/>
            <person name="Bayne E.H."/>
            <person name="Berlin A.M."/>
            <person name="Desjardins C.A."/>
            <person name="Dobbs E."/>
            <person name="Dukaj L."/>
            <person name="Fan L."/>
            <person name="FitzGerald M.G."/>
            <person name="French C."/>
            <person name="Gujja S."/>
            <person name="Hansen K."/>
            <person name="Keifenheim D."/>
            <person name="Levin J.Z."/>
            <person name="Mosher R.A."/>
            <person name="Mueller C.A."/>
            <person name="Pfiffner J."/>
            <person name="Priest M."/>
            <person name="Russ C."/>
            <person name="Smialowska A."/>
            <person name="Swoboda P."/>
            <person name="Sykes S.M."/>
            <person name="Vaughn M."/>
            <person name="Vengrova S."/>
            <person name="Yoder R."/>
            <person name="Zeng Q."/>
            <person name="Allshire R."/>
            <person name="Baulcombe D."/>
            <person name="Birren B.W."/>
            <person name="Brown W."/>
            <person name="Ekwall K."/>
            <person name="Kellis M."/>
            <person name="Leatherwood J."/>
            <person name="Levin H."/>
            <person name="Margalit H."/>
            <person name="Martienssen R."/>
            <person name="Nieduszynski C.A."/>
            <person name="Spatafora J.W."/>
            <person name="Friedman N."/>
            <person name="Dalgaard J.Z."/>
            <person name="Baumann P."/>
            <person name="Niki H."/>
            <person name="Regev A."/>
            <person name="Nusbaum C."/>
        </authorList>
    </citation>
    <scope>NUCLEOTIDE SEQUENCE [LARGE SCALE GENOMIC DNA]</scope>
    <source>
        <strain evidence="4">yFS275 / FY16936</strain>
    </source>
</reference>
<evidence type="ECO:0000313" key="3">
    <source>
        <dbReference type="JaponicusDB" id="SJAG_03544"/>
    </source>
</evidence>
<dbReference type="OrthoDB" id="5215300at2759"/>
<dbReference type="eggNOG" id="KOG4775">
    <property type="taxonomic scope" value="Eukaryota"/>
</dbReference>
<dbReference type="JaponicusDB" id="SJAG_03544">
    <property type="gene designation" value="sfi1"/>
</dbReference>
<dbReference type="Proteomes" id="UP000001744">
    <property type="component" value="Unassembled WGS sequence"/>
</dbReference>
<proteinExistence type="predicted"/>
<dbReference type="HOGENOM" id="CLU_337752_0_0_1"/>
<dbReference type="VEuPathDB" id="FungiDB:SJAG_03544"/>
<evidence type="ECO:0000313" key="4">
    <source>
        <dbReference type="Proteomes" id="UP000001744"/>
    </source>
</evidence>
<dbReference type="STRING" id="402676.B6K4I3"/>
<dbReference type="OMA" id="WDRATVR"/>
<gene>
    <name evidence="3" type="primary">sfi1</name>
    <name evidence="2" type="ORF">SJAG_03544</name>
</gene>
<organism evidence="2 4">
    <name type="scientific">Schizosaccharomyces japonicus (strain yFS275 / FY16936)</name>
    <name type="common">Fission yeast</name>
    <dbReference type="NCBI Taxonomy" id="402676"/>
    <lineage>
        <taxon>Eukaryota</taxon>
        <taxon>Fungi</taxon>
        <taxon>Dikarya</taxon>
        <taxon>Ascomycota</taxon>
        <taxon>Taphrinomycotina</taxon>
        <taxon>Schizosaccharomycetes</taxon>
        <taxon>Schizosaccharomycetales</taxon>
        <taxon>Schizosaccharomycetaceae</taxon>
        <taxon>Schizosaccharomyces</taxon>
    </lineage>
</organism>
<evidence type="ECO:0000259" key="1">
    <source>
        <dbReference type="Pfam" id="PF08457"/>
    </source>
</evidence>